<dbReference type="Proteomes" id="UP000287651">
    <property type="component" value="Unassembled WGS sequence"/>
</dbReference>
<comment type="caution">
    <text evidence="2">The sequence shown here is derived from an EMBL/GenBank/DDBJ whole genome shotgun (WGS) entry which is preliminary data.</text>
</comment>
<proteinExistence type="predicted"/>
<evidence type="ECO:0000313" key="2">
    <source>
        <dbReference type="EMBL" id="RRT50702.1"/>
    </source>
</evidence>
<dbReference type="EMBL" id="AMZH03012612">
    <property type="protein sequence ID" value="RRT50702.1"/>
    <property type="molecule type" value="Genomic_DNA"/>
</dbReference>
<organism evidence="2 3">
    <name type="scientific">Ensete ventricosum</name>
    <name type="common">Abyssinian banana</name>
    <name type="synonym">Musa ensete</name>
    <dbReference type="NCBI Taxonomy" id="4639"/>
    <lineage>
        <taxon>Eukaryota</taxon>
        <taxon>Viridiplantae</taxon>
        <taxon>Streptophyta</taxon>
        <taxon>Embryophyta</taxon>
        <taxon>Tracheophyta</taxon>
        <taxon>Spermatophyta</taxon>
        <taxon>Magnoliopsida</taxon>
        <taxon>Liliopsida</taxon>
        <taxon>Zingiberales</taxon>
        <taxon>Musaceae</taxon>
        <taxon>Ensete</taxon>
    </lineage>
</organism>
<dbReference type="PANTHER" id="PTHR33872">
    <property type="entry name" value="DNA POLYMERASE EPSILON CATALYTIC SUBUNIT A"/>
    <property type="match status" value="1"/>
</dbReference>
<protein>
    <submittedName>
        <fullName evidence="2">Uncharacterized protein</fullName>
    </submittedName>
</protein>
<evidence type="ECO:0000256" key="1">
    <source>
        <dbReference type="SAM" id="MobiDB-lite"/>
    </source>
</evidence>
<dbReference type="AlphaFoldDB" id="A0A426YG12"/>
<name>A0A426YG12_ENSVE</name>
<gene>
    <name evidence="2" type="ORF">B296_00047224</name>
</gene>
<evidence type="ECO:0000313" key="3">
    <source>
        <dbReference type="Proteomes" id="UP000287651"/>
    </source>
</evidence>
<dbReference type="PANTHER" id="PTHR33872:SF2">
    <property type="entry name" value="DNA POLYMERASE EPSILON CATALYTIC SUBUNIT A"/>
    <property type="match status" value="1"/>
</dbReference>
<feature type="region of interest" description="Disordered" evidence="1">
    <location>
        <begin position="1"/>
        <end position="23"/>
    </location>
</feature>
<accession>A0A426YG12</accession>
<sequence length="61" mass="6880">MGSLMAGWSSPFQDPKHVKVQRNRSLTRGEIDAYWKEKKSKEEYMGAVNGLVDSNQVAHVS</sequence>
<reference evidence="2 3" key="1">
    <citation type="journal article" date="2014" name="Agronomy (Basel)">
        <title>A Draft Genome Sequence for Ensete ventricosum, the Drought-Tolerant Tree Against Hunger.</title>
        <authorList>
            <person name="Harrison J."/>
            <person name="Moore K.A."/>
            <person name="Paszkiewicz K."/>
            <person name="Jones T."/>
            <person name="Grant M."/>
            <person name="Ambacheew D."/>
            <person name="Muzemil S."/>
            <person name="Studholme D.J."/>
        </authorList>
    </citation>
    <scope>NUCLEOTIDE SEQUENCE [LARGE SCALE GENOMIC DNA]</scope>
</reference>